<feature type="compositionally biased region" description="Gly residues" evidence="1">
    <location>
        <begin position="38"/>
        <end position="50"/>
    </location>
</feature>
<dbReference type="Proteomes" id="UP000616724">
    <property type="component" value="Unassembled WGS sequence"/>
</dbReference>
<evidence type="ECO:0000256" key="1">
    <source>
        <dbReference type="SAM" id="MobiDB-lite"/>
    </source>
</evidence>
<name>A0A8J3W5J0_9ACTN</name>
<dbReference type="EMBL" id="BOOH01000021">
    <property type="protein sequence ID" value="GIH76533.1"/>
    <property type="molecule type" value="Genomic_DNA"/>
</dbReference>
<sequence length="77" mass="8186">MSSKSRQTKAQHQQQKATPVRKGPGPVTSAQLREEKGGGQGAGRGAGGPQGQRQAQRLAKQSMPLRRGQHTGTNRQS</sequence>
<accession>A0A8J3W5J0</accession>
<feature type="compositionally biased region" description="Low complexity" evidence="1">
    <location>
        <begin position="8"/>
        <end position="18"/>
    </location>
</feature>
<reference evidence="2 3" key="1">
    <citation type="submission" date="2021-01" db="EMBL/GenBank/DDBJ databases">
        <title>Whole genome shotgun sequence of Planobispora longispora NBRC 13918.</title>
        <authorList>
            <person name="Komaki H."/>
            <person name="Tamura T."/>
        </authorList>
    </citation>
    <scope>NUCLEOTIDE SEQUENCE [LARGE SCALE GENOMIC DNA]</scope>
    <source>
        <strain evidence="2 3">NBRC 13918</strain>
    </source>
</reference>
<organism evidence="2 3">
    <name type="scientific">Planobispora longispora</name>
    <dbReference type="NCBI Taxonomy" id="28887"/>
    <lineage>
        <taxon>Bacteria</taxon>
        <taxon>Bacillati</taxon>
        <taxon>Actinomycetota</taxon>
        <taxon>Actinomycetes</taxon>
        <taxon>Streptosporangiales</taxon>
        <taxon>Streptosporangiaceae</taxon>
        <taxon>Planobispora</taxon>
    </lineage>
</organism>
<evidence type="ECO:0000313" key="3">
    <source>
        <dbReference type="Proteomes" id="UP000616724"/>
    </source>
</evidence>
<feature type="region of interest" description="Disordered" evidence="1">
    <location>
        <begin position="1"/>
        <end position="77"/>
    </location>
</feature>
<proteinExistence type="predicted"/>
<gene>
    <name evidence="2" type="ORF">Plo01_29620</name>
</gene>
<dbReference type="AlphaFoldDB" id="A0A8J3W5J0"/>
<keyword evidence="3" id="KW-1185">Reference proteome</keyword>
<comment type="caution">
    <text evidence="2">The sequence shown here is derived from an EMBL/GenBank/DDBJ whole genome shotgun (WGS) entry which is preliminary data.</text>
</comment>
<protein>
    <submittedName>
        <fullName evidence="2">Uncharacterized protein</fullName>
    </submittedName>
</protein>
<dbReference type="RefSeq" id="WP_203891132.1">
    <property type="nucleotide sequence ID" value="NZ_BOOH01000021.1"/>
</dbReference>
<evidence type="ECO:0000313" key="2">
    <source>
        <dbReference type="EMBL" id="GIH76533.1"/>
    </source>
</evidence>